<evidence type="ECO:0000313" key="3">
    <source>
        <dbReference type="EMBL" id="KAF1816998.1"/>
    </source>
</evidence>
<keyword evidence="2" id="KW-1133">Transmembrane helix</keyword>
<reference evidence="3 5" key="1">
    <citation type="submission" date="2020-01" db="EMBL/GenBank/DDBJ databases">
        <authorList>
            <consortium name="DOE Joint Genome Institute"/>
            <person name="Haridas S."/>
            <person name="Albert R."/>
            <person name="Binder M."/>
            <person name="Bloem J."/>
            <person name="Labutti K."/>
            <person name="Salamov A."/>
            <person name="Andreopoulos B."/>
            <person name="Baker S.E."/>
            <person name="Barry K."/>
            <person name="Bills G."/>
            <person name="Bluhm B.H."/>
            <person name="Cannon C."/>
            <person name="Castanera R."/>
            <person name="Culley D.E."/>
            <person name="Daum C."/>
            <person name="Ezra D."/>
            <person name="Gonzalez J.B."/>
            <person name="Henrissat B."/>
            <person name="Kuo A."/>
            <person name="Liang C."/>
            <person name="Lipzen A."/>
            <person name="Lutzoni F."/>
            <person name="Magnuson J."/>
            <person name="Mondo S."/>
            <person name="Nolan M."/>
            <person name="Ohm R."/>
            <person name="Pangilinan J."/>
            <person name="Park H.-J."/>
            <person name="Ramirez L."/>
            <person name="Alfaro M."/>
            <person name="Sun H."/>
            <person name="Tritt A."/>
            <person name="Yoshinaga Y."/>
            <person name="Zwiers L.-H."/>
            <person name="Turgeon B.G."/>
            <person name="Goodwin S.B."/>
            <person name="Spatafora J.W."/>
            <person name="Crous P.W."/>
            <person name="Grigoriev I.V."/>
        </authorList>
    </citation>
    <scope>NUCLEOTIDE SEQUENCE</scope>
    <source>
        <strain evidence="3 5">CBS 781.70</strain>
    </source>
</reference>
<dbReference type="AlphaFoldDB" id="A0A6G1GFZ9"/>
<proteinExistence type="predicted"/>
<dbReference type="EMBL" id="ML975149">
    <property type="protein sequence ID" value="KAF1816998.1"/>
    <property type="molecule type" value="Genomic_DNA"/>
</dbReference>
<feature type="transmembrane region" description="Helical" evidence="2">
    <location>
        <begin position="200"/>
        <end position="221"/>
    </location>
</feature>
<feature type="transmembrane region" description="Helical" evidence="2">
    <location>
        <begin position="121"/>
        <end position="144"/>
    </location>
</feature>
<feature type="transmembrane region" description="Helical" evidence="2">
    <location>
        <begin position="47"/>
        <end position="66"/>
    </location>
</feature>
<dbReference type="Proteomes" id="UP000504638">
    <property type="component" value="Unplaced"/>
</dbReference>
<organism evidence="3">
    <name type="scientific">Eremomyces bilateralis CBS 781.70</name>
    <dbReference type="NCBI Taxonomy" id="1392243"/>
    <lineage>
        <taxon>Eukaryota</taxon>
        <taxon>Fungi</taxon>
        <taxon>Dikarya</taxon>
        <taxon>Ascomycota</taxon>
        <taxon>Pezizomycotina</taxon>
        <taxon>Dothideomycetes</taxon>
        <taxon>Dothideomycetes incertae sedis</taxon>
        <taxon>Eremomycetales</taxon>
        <taxon>Eremomycetaceae</taxon>
        <taxon>Eremomyces</taxon>
    </lineage>
</organism>
<reference evidence="5" key="2">
    <citation type="submission" date="2020-04" db="EMBL/GenBank/DDBJ databases">
        <authorList>
            <consortium name="NCBI Genome Project"/>
        </authorList>
    </citation>
    <scope>NUCLEOTIDE SEQUENCE</scope>
    <source>
        <strain evidence="5">CBS 781.70</strain>
    </source>
</reference>
<keyword evidence="4" id="KW-1185">Reference proteome</keyword>
<name>A0A6G1GFZ9_9PEZI</name>
<accession>A0A6G1GFZ9</accession>
<evidence type="ECO:0000256" key="2">
    <source>
        <dbReference type="SAM" id="Phobius"/>
    </source>
</evidence>
<feature type="transmembrane region" description="Helical" evidence="2">
    <location>
        <begin position="150"/>
        <end position="172"/>
    </location>
</feature>
<keyword evidence="2" id="KW-0812">Transmembrane</keyword>
<feature type="region of interest" description="Disordered" evidence="1">
    <location>
        <begin position="360"/>
        <end position="382"/>
    </location>
</feature>
<reference evidence="5" key="3">
    <citation type="submission" date="2025-04" db="UniProtKB">
        <authorList>
            <consortium name="RefSeq"/>
        </authorList>
    </citation>
    <scope>IDENTIFICATION</scope>
    <source>
        <strain evidence="5">CBS 781.70</strain>
    </source>
</reference>
<evidence type="ECO:0000313" key="5">
    <source>
        <dbReference type="RefSeq" id="XP_033538629.1"/>
    </source>
</evidence>
<dbReference type="RefSeq" id="XP_033538629.1">
    <property type="nucleotide sequence ID" value="XM_033678409.1"/>
</dbReference>
<feature type="transmembrane region" description="Helical" evidence="2">
    <location>
        <begin position="241"/>
        <end position="261"/>
    </location>
</feature>
<feature type="transmembrane region" description="Helical" evidence="2">
    <location>
        <begin position="15"/>
        <end position="35"/>
    </location>
</feature>
<evidence type="ECO:0000256" key="1">
    <source>
        <dbReference type="SAM" id="MobiDB-lite"/>
    </source>
</evidence>
<gene>
    <name evidence="3 5" type="ORF">P152DRAFT_453605</name>
</gene>
<evidence type="ECO:0000313" key="4">
    <source>
        <dbReference type="Proteomes" id="UP000504638"/>
    </source>
</evidence>
<feature type="transmembrane region" description="Helical" evidence="2">
    <location>
        <begin position="78"/>
        <end position="100"/>
    </location>
</feature>
<keyword evidence="2" id="KW-0472">Membrane</keyword>
<feature type="transmembrane region" description="Helical" evidence="2">
    <location>
        <begin position="307"/>
        <end position="330"/>
    </location>
</feature>
<protein>
    <submittedName>
        <fullName evidence="3 5">Uncharacterized protein</fullName>
    </submittedName>
</protein>
<dbReference type="GeneID" id="54418979"/>
<sequence length="382" mass="41312">MILMKAALNALDAPFLLLFMLTGIEFILLTCTGIASTGIKGFRISSLLPLLTPSALSLSTLIFRILTLKYLDLVVYPIAHGLLLPFAIFFSLSLPLMLSGRPRRFSQSRPSPRLVPEPSPFYPALLSGVASFIAIIGFTISVAADAGAHAILAIGIIFGVLSSAAVAVSIAVPPQFWLGLSREPDHSPAKAQRVQWHASWGISAWSFLAAIILMLISRQWIYIPTVVDILLSGRVLEVSGAYPAVGKMAQFALLGAIAGLTRFGTATSRVWKWDQWTGETRFTATGTVRVIVQTILTQLILGERMNAGRIIGLTFVLLAHSIYGIGITLLSPNSNRDGDTEDQIELLDQWEEWQLQKESGLNGHTTHGNGPMEKVVNGGKGL</sequence>